<evidence type="ECO:0000313" key="2">
    <source>
        <dbReference type="Proteomes" id="UP001222118"/>
    </source>
</evidence>
<dbReference type="EMBL" id="CP118247">
    <property type="protein sequence ID" value="WDR06633.1"/>
    <property type="molecule type" value="Genomic_DNA"/>
</dbReference>
<reference evidence="1 2" key="1">
    <citation type="submission" date="2023-02" db="EMBL/GenBank/DDBJ databases">
        <title>Devosia chondri sp. nov., isolated from the phycosphere of marine algae.</title>
        <authorList>
            <person name="Kim J.M."/>
            <person name="Lee J.K."/>
            <person name="Choi B.J."/>
            <person name="Bayburt H."/>
            <person name="Jeon C.O."/>
        </authorList>
    </citation>
    <scope>NUCLEOTIDE SEQUENCE [LARGE SCALE GENOMIC DNA]</scope>
    <source>
        <strain evidence="1 2">G2-5</strain>
    </source>
</reference>
<gene>
    <name evidence="1" type="ORF">PSQ90_03990</name>
</gene>
<dbReference type="InterPro" id="IPR036465">
    <property type="entry name" value="vWFA_dom_sf"/>
</dbReference>
<protein>
    <recommendedName>
        <fullName evidence="3">VWA domain-containing protein</fullName>
    </recommendedName>
</protein>
<dbReference type="RefSeq" id="WP_282212146.1">
    <property type="nucleotide sequence ID" value="NZ_CP118247.1"/>
</dbReference>
<dbReference type="Proteomes" id="UP001222118">
    <property type="component" value="Chromosome"/>
</dbReference>
<name>A0ABY7YZ09_9HYPH</name>
<accession>A0ABY7YZ09</accession>
<sequence length="289" mass="30613">MNSSSYVFTGPQNTTAGGKYVGAYPPSCDCRSWGPSVWAYVSGGGNNRTFAKTQVCVNGYIPTGLSDREYQERMCKYEGAISYSSGSMGPNSYCSTAPILPLTNNPASVHSSINAMVAFGATNIHEGTAWGFRALSPGEPFAEGAAYAEAVSKVMIMMTDGENTHYKSGDLNGSSIYMSYGYPYNSNNSASSYGSDIDRLGAINWSDGQLESEMNTRTSQTCANAKAAGINVYVIGLATDNTSNPTNVRAMLTGCASDPGQAYFPSSPSELNSVFRTIAQQLAALRLAQ</sequence>
<evidence type="ECO:0008006" key="3">
    <source>
        <dbReference type="Google" id="ProtNLM"/>
    </source>
</evidence>
<dbReference type="SUPFAM" id="SSF53300">
    <property type="entry name" value="vWA-like"/>
    <property type="match status" value="1"/>
</dbReference>
<dbReference type="Gene3D" id="3.40.50.410">
    <property type="entry name" value="von Willebrand factor, type A domain"/>
    <property type="match status" value="1"/>
</dbReference>
<keyword evidence="2" id="KW-1185">Reference proteome</keyword>
<organism evidence="1 2">
    <name type="scientific">Devosia rhodophyticola</name>
    <dbReference type="NCBI Taxonomy" id="3026423"/>
    <lineage>
        <taxon>Bacteria</taxon>
        <taxon>Pseudomonadati</taxon>
        <taxon>Pseudomonadota</taxon>
        <taxon>Alphaproteobacteria</taxon>
        <taxon>Hyphomicrobiales</taxon>
        <taxon>Devosiaceae</taxon>
        <taxon>Devosia</taxon>
    </lineage>
</organism>
<evidence type="ECO:0000313" key="1">
    <source>
        <dbReference type="EMBL" id="WDR06633.1"/>
    </source>
</evidence>
<proteinExistence type="predicted"/>